<feature type="compositionally biased region" description="Low complexity" evidence="1">
    <location>
        <begin position="997"/>
        <end position="1010"/>
    </location>
</feature>
<dbReference type="PANTHER" id="PTHR34993:SF1">
    <property type="entry name" value="TRANSMEMBRANE PROTEIN"/>
    <property type="match status" value="1"/>
</dbReference>
<feature type="transmembrane region" description="Helical" evidence="2">
    <location>
        <begin position="262"/>
        <end position="284"/>
    </location>
</feature>
<feature type="region of interest" description="Disordered" evidence="1">
    <location>
        <begin position="1370"/>
        <end position="1389"/>
    </location>
</feature>
<feature type="compositionally biased region" description="Basic and acidic residues" evidence="1">
    <location>
        <begin position="1545"/>
        <end position="1556"/>
    </location>
</feature>
<feature type="region of interest" description="Disordered" evidence="1">
    <location>
        <begin position="1545"/>
        <end position="1597"/>
    </location>
</feature>
<feature type="transmembrane region" description="Helical" evidence="2">
    <location>
        <begin position="141"/>
        <end position="161"/>
    </location>
</feature>
<feature type="compositionally biased region" description="Low complexity" evidence="1">
    <location>
        <begin position="1716"/>
        <end position="1733"/>
    </location>
</feature>
<gene>
    <name evidence="3" type="ORF">Q4I31_001700</name>
</gene>
<feature type="compositionally biased region" description="Basic and acidic residues" evidence="1">
    <location>
        <begin position="1194"/>
        <end position="1212"/>
    </location>
</feature>
<evidence type="ECO:0000313" key="3">
    <source>
        <dbReference type="EMBL" id="KAL0511141.1"/>
    </source>
</evidence>
<feature type="region of interest" description="Disordered" evidence="1">
    <location>
        <begin position="1691"/>
        <end position="1737"/>
    </location>
</feature>
<feature type="compositionally biased region" description="Polar residues" evidence="1">
    <location>
        <begin position="1378"/>
        <end position="1387"/>
    </location>
</feature>
<feature type="transmembrane region" description="Helical" evidence="2">
    <location>
        <begin position="73"/>
        <end position="93"/>
    </location>
</feature>
<feature type="region of interest" description="Disordered" evidence="1">
    <location>
        <begin position="792"/>
        <end position="813"/>
    </location>
</feature>
<evidence type="ECO:0000313" key="4">
    <source>
        <dbReference type="Proteomes" id="UP001500131"/>
    </source>
</evidence>
<sequence length="1974" mass="216012">MFFDVVDMTTAYIQYITLLLNLSPESLPSFYREPFVVIRYAVFDSYRKVEEVQRYNNPLRVDLPDWLPLDIRLQYVCVAVIGPLALSTVGLLLVYGKPAYLWFVCLLSTLFMFLFGFIVLANMADLTFPGSSLPPKSTLSSLGGVGLPLFVLLLAVGLVSMGRARLRHLRRDAVELEKLIDEERQRRESLPITQQLVDRQGIDLVAVAAERVHAKRREYRITHLDAEDVLWQGAFVLVLLIGSLVLLGAIPIPAMHYMQQSIVFKVLGSITAVLFAFTTVWWTMSLFTKGRQYLYVCSTAFDLRALSLIMVVASLLYISVVTHFISIVYCMPLTCEAGSRMPHSASLFPPLSYATDGNNISDDLSVARCLSCDFHSYPQKCSTALQENLCATSHQQSRLVYDTRVPCDSMDGFYIASGILVFTFYILFLPYLQFYVAQYGVRMLQDAYPLEQRYHDVFTPEELYLQKVLFSDNSAAFAYRAYKPQFRFYRLSFLLQKIILGVVGCVMQRGQQRRIAWVGMLFFLVVPLIALSCAVYLQPFLRPTEAIYFPSLQAMVSVCSLVFLAAWHFGSAAVPLAVWIVLPLALVGVPAITLGVGTVLSLREERRWSDMLEKRLAQGVTVAYARPGASVQQAQSSNPPQPKPRVGLVAGIMEAATRNSDAGVGDSDTKQQPSRETRDAKKPAEDSDGEELWQCGPGDGSRSLITFSDRPLASAAAAGIAAATDARVAALPQHDNPDSDLLSRTSAAMTLSPAFLTALHQKPGAEKSPSRLPASSSPMEYARCPSLSRDKTTLAPTFLPSTPTTLSTHTSIRTQSARTRQGLSALLQARTWWGSLKAFSLIAVETVAAPFLLFRHRNQLHCHDVGRDDKRGDEMVSIRGSDWGASMAAAVGPCAEPKGQQQRRSVIVGKPSLIMSLASLFQCAGRSSAANPAVVNAGHRGSSASSDQPTGCASEKKPGRRRRASLQPHQQSATHSTKAAREDAGSGAAGALRDSLPAVAPPAAANTAPPLLQSHRSSPLGNMCSSDQAPAWPASGRQRRRHSASFLVSSFCAQLVRLWPGQPPRAVDNRVGVTAGEYAREATVVFVPSLFFVPHTPATWRFAKVLSRIHHPGGHRRWSSKGDANAARAPHSAAMARPFSSSLTGALVDVPLPRKRTSLGEEGSEAYSLPPWVPIWPHLSPSDPVPTVSPSLPRHLDDRPSGVTANHDDDSARSSGCRVVPSRLQQVIRKMMRCLSCSLVRGPRATDRSNGGNGGVGEVLSFAEVYARRQACARDVTQSGLERLCTAQELQRHRHKRFRKAFWGNPTDAMFGVVDVPGSMPPWSLFCNVSLPPVTPTALPTTAQRQPQQRTMASLQNQYYAQLVGEQQDADMPKKSGGTISNRSASLGTDRGAGAAAVRYRKRGVAAESNSPLRSMTCASLSAAMNLNFSLPVHPVRAAARERQAAAVLLQQERSQGTVPVSLDTEMREPDPGKKRGGYKGSSGELNVEDVHYDGCRNGVSVDLDDSLLSSEAGCGQNARLAGTLYWLEKWGPVLTELLYETAKDDEKHVATEKRRTSGTTDSSASSDTRGNGSSPSTDAAARVRPEAWDTESQQQRRSKWARKGWLIRLLPSNWGSTSSKSARPRGGDKAGHQKRSFNSDDQVSRRSGAHHKPPPPPSLSSMRRQPSMLLSLMTGNVYCQTSKSGTLSEASVAGSATRAPQAAVPEIVPGNSRRSSSPFSVFGANSSSSSSSGEGAAWPYRQYPTTLHTPNGDWLNKAEPEVVTKRLNPASQPHSNSAIPTDPLIQQLRSLYLLRERLKESYWEHREQLKAVQSYIDYEINEAVRRVLSFLFMVLGVVATIALVLALCGMLHTLDWAFINGVRRSNGALRYELAGYSSWDNFTHHCCCMAATDAAARYPYYALDVENWVCANGITKERVRRDGYDDLITDGYAVRALCGMEFKNNCMVVVDQGVATLKGCDAAVVSEKAMQRW</sequence>
<feature type="compositionally biased region" description="Low complexity" evidence="1">
    <location>
        <begin position="793"/>
        <end position="811"/>
    </location>
</feature>
<dbReference type="Proteomes" id="UP001500131">
    <property type="component" value="Unassembled WGS sequence"/>
</dbReference>
<keyword evidence="2" id="KW-0812">Transmembrane</keyword>
<protein>
    <recommendedName>
        <fullName evidence="5">Integral membrane protein</fullName>
    </recommendedName>
</protein>
<evidence type="ECO:0000256" key="1">
    <source>
        <dbReference type="SAM" id="MobiDB-lite"/>
    </source>
</evidence>
<evidence type="ECO:0000256" key="2">
    <source>
        <dbReference type="SAM" id="Phobius"/>
    </source>
</evidence>
<keyword evidence="2" id="KW-1133">Transmembrane helix</keyword>
<feature type="transmembrane region" description="Helical" evidence="2">
    <location>
        <begin position="413"/>
        <end position="436"/>
    </location>
</feature>
<organism evidence="3 4">
    <name type="scientific">Leishmania lindenbergi</name>
    <dbReference type="NCBI Taxonomy" id="651832"/>
    <lineage>
        <taxon>Eukaryota</taxon>
        <taxon>Discoba</taxon>
        <taxon>Euglenozoa</taxon>
        <taxon>Kinetoplastea</taxon>
        <taxon>Metakinetoplastina</taxon>
        <taxon>Trypanosomatida</taxon>
        <taxon>Trypanosomatidae</taxon>
        <taxon>Leishmaniinae</taxon>
        <taxon>Leishmania</taxon>
    </lineage>
</organism>
<feature type="region of interest" description="Disordered" evidence="1">
    <location>
        <begin position="1183"/>
        <end position="1217"/>
    </location>
</feature>
<feature type="transmembrane region" description="Helical" evidence="2">
    <location>
        <begin position="100"/>
        <end position="121"/>
    </location>
</feature>
<feature type="transmembrane region" description="Helical" evidence="2">
    <location>
        <begin position="305"/>
        <end position="329"/>
    </location>
</feature>
<feature type="compositionally biased region" description="Basic and acidic residues" evidence="1">
    <location>
        <begin position="667"/>
        <end position="685"/>
    </location>
</feature>
<accession>A0AAW3AT71</accession>
<name>A0AAW3AT71_9TRYP</name>
<feature type="transmembrane region" description="Helical" evidence="2">
    <location>
        <begin position="515"/>
        <end position="537"/>
    </location>
</feature>
<feature type="transmembrane region" description="Helical" evidence="2">
    <location>
        <begin position="229"/>
        <end position="250"/>
    </location>
</feature>
<feature type="region of interest" description="Disordered" evidence="1">
    <location>
        <begin position="659"/>
        <end position="699"/>
    </location>
</feature>
<feature type="compositionally biased region" description="Basic and acidic residues" evidence="1">
    <location>
        <begin position="1465"/>
        <end position="1474"/>
    </location>
</feature>
<evidence type="ECO:0008006" key="5">
    <source>
        <dbReference type="Google" id="ProtNLM"/>
    </source>
</evidence>
<feature type="compositionally biased region" description="Low complexity" evidence="1">
    <location>
        <begin position="1183"/>
        <end position="1193"/>
    </location>
</feature>
<feature type="region of interest" description="Disordered" evidence="1">
    <location>
        <begin position="934"/>
        <end position="1037"/>
    </location>
</feature>
<feature type="transmembrane region" description="Helical" evidence="2">
    <location>
        <begin position="1831"/>
        <end position="1855"/>
    </location>
</feature>
<feature type="region of interest" description="Disordered" evidence="1">
    <location>
        <begin position="761"/>
        <end position="780"/>
    </location>
</feature>
<feature type="compositionally biased region" description="Polar residues" evidence="1">
    <location>
        <begin position="967"/>
        <end position="977"/>
    </location>
</feature>
<feature type="compositionally biased region" description="Polar residues" evidence="1">
    <location>
        <begin position="942"/>
        <end position="951"/>
    </location>
</feature>
<dbReference type="EMBL" id="JBAMZK010000011">
    <property type="protein sequence ID" value="KAL0511141.1"/>
    <property type="molecule type" value="Genomic_DNA"/>
</dbReference>
<keyword evidence="2" id="KW-0472">Membrane</keyword>
<feature type="region of interest" description="Disordered" evidence="1">
    <location>
        <begin position="1617"/>
        <end position="1664"/>
    </location>
</feature>
<feature type="transmembrane region" description="Helical" evidence="2">
    <location>
        <begin position="549"/>
        <end position="570"/>
    </location>
</feature>
<feature type="compositionally biased region" description="Low complexity" evidence="1">
    <location>
        <begin position="1558"/>
        <end position="1571"/>
    </location>
</feature>
<keyword evidence="4" id="KW-1185">Reference proteome</keyword>
<feature type="transmembrane region" description="Helical" evidence="2">
    <location>
        <begin position="576"/>
        <end position="602"/>
    </location>
</feature>
<reference evidence="3 4" key="1">
    <citation type="submission" date="2024-02" db="EMBL/GenBank/DDBJ databases">
        <title>FIRST GENOME SEQUENCES OF Leishmania (Viannia) shawi, Leishmania (Viannia) lindenbergi AND Leishmania (Viannia) utingensis.</title>
        <authorList>
            <person name="Resadore F."/>
            <person name="Custodio M.G.F."/>
            <person name="Boite M.C."/>
            <person name="Cupolillo E."/>
            <person name="Ferreira G.E.M."/>
        </authorList>
    </citation>
    <scope>NUCLEOTIDE SEQUENCE [LARGE SCALE GENOMIC DNA]</scope>
    <source>
        <strain evidence="3 4">MHOM/BR/1966/M15733</strain>
    </source>
</reference>
<feature type="compositionally biased region" description="Polar residues" evidence="1">
    <location>
        <begin position="1014"/>
        <end position="1028"/>
    </location>
</feature>
<dbReference type="PANTHER" id="PTHR34993">
    <property type="entry name" value="TRANSMEMBRANE PROTEIN"/>
    <property type="match status" value="1"/>
</dbReference>
<proteinExistence type="predicted"/>
<feature type="region of interest" description="Disordered" evidence="1">
    <location>
        <begin position="1463"/>
        <end position="1485"/>
    </location>
</feature>
<comment type="caution">
    <text evidence="3">The sequence shown here is derived from an EMBL/GenBank/DDBJ whole genome shotgun (WGS) entry which is preliminary data.</text>
</comment>